<evidence type="ECO:0000313" key="1">
    <source>
        <dbReference type="EMBL" id="QJA56937.1"/>
    </source>
</evidence>
<gene>
    <name evidence="1" type="ORF">MM415B01769_0028</name>
</gene>
<sequence>MKRKRKELKCKICGSSLVWSGKKRCQRCINLGLKYPIKIKNDSQKQL</sequence>
<name>A0A6M3IIP1_9ZZZZ</name>
<dbReference type="AlphaFoldDB" id="A0A6M3IIP1"/>
<proteinExistence type="predicted"/>
<accession>A0A6M3IIP1</accession>
<dbReference type="EMBL" id="MT141245">
    <property type="protein sequence ID" value="QJA56937.1"/>
    <property type="molecule type" value="Genomic_DNA"/>
</dbReference>
<reference evidence="1" key="1">
    <citation type="submission" date="2020-03" db="EMBL/GenBank/DDBJ databases">
        <title>The deep terrestrial virosphere.</title>
        <authorList>
            <person name="Holmfeldt K."/>
            <person name="Nilsson E."/>
            <person name="Simone D."/>
            <person name="Lopez-Fernandez M."/>
            <person name="Wu X."/>
            <person name="de Brujin I."/>
            <person name="Lundin D."/>
            <person name="Andersson A."/>
            <person name="Bertilsson S."/>
            <person name="Dopson M."/>
        </authorList>
    </citation>
    <scope>NUCLEOTIDE SEQUENCE</scope>
    <source>
        <strain evidence="1">MM415B01769</strain>
    </source>
</reference>
<protein>
    <submittedName>
        <fullName evidence="1">Uncharacterized protein</fullName>
    </submittedName>
</protein>
<organism evidence="1">
    <name type="scientific">viral metagenome</name>
    <dbReference type="NCBI Taxonomy" id="1070528"/>
    <lineage>
        <taxon>unclassified sequences</taxon>
        <taxon>metagenomes</taxon>
        <taxon>organismal metagenomes</taxon>
    </lineage>
</organism>